<dbReference type="EMBL" id="FMVN01000009">
    <property type="protein sequence ID" value="SCY53435.1"/>
    <property type="molecule type" value="Genomic_DNA"/>
</dbReference>
<keyword evidence="2" id="KW-0482">Metalloprotease</keyword>
<dbReference type="CDD" id="cd07344">
    <property type="entry name" value="M48_yhfN_like"/>
    <property type="match status" value="1"/>
</dbReference>
<dbReference type="Proteomes" id="UP000032414">
    <property type="component" value="Chromosome I"/>
</dbReference>
<dbReference type="InterPro" id="IPR002725">
    <property type="entry name" value="YgjP-like_metallopeptidase"/>
</dbReference>
<keyword evidence="5" id="KW-1185">Reference proteome</keyword>
<dbReference type="GO" id="GO:0006508">
    <property type="term" value="P:proteolysis"/>
    <property type="evidence" value="ECO:0007669"/>
    <property type="project" value="UniProtKB-KW"/>
</dbReference>
<name>A0A098GD62_LEGMI</name>
<gene>
    <name evidence="2" type="ORF">LMI_0567</name>
    <name evidence="3" type="ORF">SAMN02982997_02002</name>
</gene>
<organism evidence="2 4">
    <name type="scientific">Legionella micdadei</name>
    <name type="common">Tatlockia micdadei</name>
    <dbReference type="NCBI Taxonomy" id="451"/>
    <lineage>
        <taxon>Bacteria</taxon>
        <taxon>Pseudomonadati</taxon>
        <taxon>Pseudomonadota</taxon>
        <taxon>Gammaproteobacteria</taxon>
        <taxon>Legionellales</taxon>
        <taxon>Legionellaceae</taxon>
        <taxon>Legionella</taxon>
    </lineage>
</organism>
<keyword evidence="2" id="KW-0645">Protease</keyword>
<reference evidence="2" key="2">
    <citation type="submission" date="2014-09" db="EMBL/GenBank/DDBJ databases">
        <authorList>
            <person name="GOMEZ-VALERO Laura"/>
        </authorList>
    </citation>
    <scope>NUCLEOTIDE SEQUENCE</scope>
    <source>
        <strain evidence="2">ATCC33218</strain>
    </source>
</reference>
<dbReference type="HOGENOM" id="CLU_065947_1_0_6"/>
<dbReference type="InterPro" id="IPR053136">
    <property type="entry name" value="UTP_pyrophosphatase-like"/>
</dbReference>
<accession>A0A098GD62</accession>
<dbReference type="KEGG" id="tmc:LMI_0567"/>
<dbReference type="EMBL" id="LN614830">
    <property type="protein sequence ID" value="CEG59912.1"/>
    <property type="molecule type" value="Genomic_DNA"/>
</dbReference>
<dbReference type="Gene3D" id="3.30.2010.10">
    <property type="entry name" value="Metalloproteases ('zincins'), catalytic domain"/>
    <property type="match status" value="1"/>
</dbReference>
<evidence type="ECO:0000313" key="5">
    <source>
        <dbReference type="Proteomes" id="UP000182998"/>
    </source>
</evidence>
<evidence type="ECO:0000313" key="3">
    <source>
        <dbReference type="EMBL" id="SCY53435.1"/>
    </source>
</evidence>
<dbReference type="STRING" id="451.B6N58_12475"/>
<dbReference type="AlphaFoldDB" id="A0A098GD62"/>
<keyword evidence="2" id="KW-0378">Hydrolase</keyword>
<dbReference type="PANTHER" id="PTHR30399">
    <property type="entry name" value="UNCHARACTERIZED PROTEIN YGJP"/>
    <property type="match status" value="1"/>
</dbReference>
<sequence>MTKNFLELDGIPIEILRKPIKNIYFRIYPPDGDVKISAPLRLHLNLIRNQIEAKRTWILTQRAKFKTQTPKLPMTFESGEQHEFLGKKYTLIIHEDMKHSKIVIEDGYIHCYIKSQPTPADKQKLLENWYRQQMKEHLPSLISKWESRIGVKANSWRIRVMRTRWGSCNTLKKRIWLNLNLIKKPSECLEYVLVHELIHLLEASHNRRFYTFMDQFLPQWRDIKVLLTQ</sequence>
<dbReference type="OrthoDB" id="9811177at2"/>
<dbReference type="RefSeq" id="WP_045098417.1">
    <property type="nucleotide sequence ID" value="NZ_CP020614.1"/>
</dbReference>
<dbReference type="PATRIC" id="fig|451.8.peg.145"/>
<proteinExistence type="predicted"/>
<reference evidence="4" key="1">
    <citation type="submission" date="2014-09" db="EMBL/GenBank/DDBJ databases">
        <authorList>
            <person name="Gomez-Valero L."/>
        </authorList>
    </citation>
    <scope>NUCLEOTIDE SEQUENCE [LARGE SCALE GENOMIC DNA]</scope>
    <source>
        <strain evidence="4">ATCC33218</strain>
    </source>
</reference>
<feature type="domain" description="YgjP-like metallopeptidase" evidence="1">
    <location>
        <begin position="23"/>
        <end position="227"/>
    </location>
</feature>
<dbReference type="PANTHER" id="PTHR30399:SF1">
    <property type="entry name" value="UTP PYROPHOSPHATASE"/>
    <property type="match status" value="1"/>
</dbReference>
<evidence type="ECO:0000313" key="4">
    <source>
        <dbReference type="Proteomes" id="UP000032414"/>
    </source>
</evidence>
<dbReference type="GO" id="GO:0008237">
    <property type="term" value="F:metallopeptidase activity"/>
    <property type="evidence" value="ECO:0007669"/>
    <property type="project" value="UniProtKB-KW"/>
</dbReference>
<dbReference type="Pfam" id="PF01863">
    <property type="entry name" value="YgjP-like"/>
    <property type="match status" value="1"/>
</dbReference>
<evidence type="ECO:0000259" key="1">
    <source>
        <dbReference type="Pfam" id="PF01863"/>
    </source>
</evidence>
<dbReference type="Proteomes" id="UP000182998">
    <property type="component" value="Unassembled WGS sequence"/>
</dbReference>
<reference evidence="3 5" key="3">
    <citation type="submission" date="2016-10" db="EMBL/GenBank/DDBJ databases">
        <authorList>
            <person name="Varghese N."/>
            <person name="Submissions S."/>
        </authorList>
    </citation>
    <scope>NUCLEOTIDE SEQUENCE [LARGE SCALE GENOMIC DNA]</scope>
    <source>
        <strain evidence="3 5">ATCC 33218</strain>
    </source>
</reference>
<evidence type="ECO:0000313" key="2">
    <source>
        <dbReference type="EMBL" id="CEG59912.1"/>
    </source>
</evidence>
<protein>
    <submittedName>
        <fullName evidence="2">Zinc metalloprotease</fullName>
    </submittedName>
</protein>